<organism evidence="2 3">
    <name type="scientific">Amycolatopsis echigonensis</name>
    <dbReference type="NCBI Taxonomy" id="2576905"/>
    <lineage>
        <taxon>Bacteria</taxon>
        <taxon>Bacillati</taxon>
        <taxon>Actinomycetota</taxon>
        <taxon>Actinomycetes</taxon>
        <taxon>Pseudonocardiales</taxon>
        <taxon>Pseudonocardiaceae</taxon>
        <taxon>Amycolatopsis</taxon>
    </lineage>
</organism>
<dbReference type="Proteomes" id="UP000233750">
    <property type="component" value="Unassembled WGS sequence"/>
</dbReference>
<comment type="caution">
    <text evidence="2">The sequence shown here is derived from an EMBL/GenBank/DDBJ whole genome shotgun (WGS) entry which is preliminary data.</text>
</comment>
<name>A0A2N3X1C6_9PSEU</name>
<dbReference type="InterPro" id="IPR018720">
    <property type="entry name" value="DUF2249"/>
</dbReference>
<dbReference type="Pfam" id="PF10006">
    <property type="entry name" value="DUF2249"/>
    <property type="match status" value="1"/>
</dbReference>
<evidence type="ECO:0000313" key="2">
    <source>
        <dbReference type="EMBL" id="PKV99922.1"/>
    </source>
</evidence>
<proteinExistence type="predicted"/>
<protein>
    <submittedName>
        <fullName evidence="2">Uncharacterized protein (DUF2249 family)</fullName>
    </submittedName>
</protein>
<evidence type="ECO:0000313" key="3">
    <source>
        <dbReference type="Proteomes" id="UP000233750"/>
    </source>
</evidence>
<dbReference type="RefSeq" id="WP_244194503.1">
    <property type="nucleotide sequence ID" value="NZ_PJMY01000002.1"/>
</dbReference>
<sequence length="79" mass="9209">MPPEVWDVRPIPHGQRHPRIFGRYRRLGPGESFVLVNNHDPEPLRREFGATHPDAFTWDYLESGPRRGRIRIGRLTTPA</sequence>
<gene>
    <name evidence="2" type="ORF">ATK30_0919</name>
</gene>
<dbReference type="AlphaFoldDB" id="A0A2N3X1C6"/>
<keyword evidence="3" id="KW-1185">Reference proteome</keyword>
<evidence type="ECO:0000259" key="1">
    <source>
        <dbReference type="Pfam" id="PF10006"/>
    </source>
</evidence>
<dbReference type="EMBL" id="PJMY01000002">
    <property type="protein sequence ID" value="PKV99922.1"/>
    <property type="molecule type" value="Genomic_DNA"/>
</dbReference>
<feature type="domain" description="DUF2249" evidence="1">
    <location>
        <begin position="7"/>
        <end position="73"/>
    </location>
</feature>
<accession>A0A2N3X1C6</accession>
<reference evidence="2 3" key="1">
    <citation type="submission" date="2017-12" db="EMBL/GenBank/DDBJ databases">
        <title>Sequencing the genomes of 1000 Actinobacteria strains.</title>
        <authorList>
            <person name="Klenk H.-P."/>
        </authorList>
    </citation>
    <scope>NUCLEOTIDE SEQUENCE [LARGE SCALE GENOMIC DNA]</scope>
    <source>
        <strain evidence="2 3">DSM 45165</strain>
    </source>
</reference>